<protein>
    <recommendedName>
        <fullName evidence="2">BACK domain-containing protein</fullName>
    </recommendedName>
</protein>
<dbReference type="Pfam" id="PF07707">
    <property type="entry name" value="BACK"/>
    <property type="match status" value="1"/>
</dbReference>
<feature type="region of interest" description="Disordered" evidence="1">
    <location>
        <begin position="140"/>
        <end position="162"/>
    </location>
</feature>
<gene>
    <name evidence="3" type="ORF">Vretimale_12519</name>
</gene>
<dbReference type="PANTHER" id="PTHR24410:SF23">
    <property type="entry name" value="BTB DOMAIN-CONTAINING PROTEIN-RELATED"/>
    <property type="match status" value="1"/>
</dbReference>
<name>A0A8J4GJG0_9CHLO</name>
<evidence type="ECO:0000256" key="1">
    <source>
        <dbReference type="SAM" id="MobiDB-lite"/>
    </source>
</evidence>
<feature type="domain" description="BACK" evidence="2">
    <location>
        <begin position="374"/>
        <end position="438"/>
    </location>
</feature>
<accession>A0A8J4GJG0</accession>
<evidence type="ECO:0000313" key="3">
    <source>
        <dbReference type="EMBL" id="GIM08508.1"/>
    </source>
</evidence>
<evidence type="ECO:0000259" key="2">
    <source>
        <dbReference type="Pfam" id="PF07707"/>
    </source>
</evidence>
<comment type="caution">
    <text evidence="3">The sequence shown here is derived from an EMBL/GenBank/DDBJ whole genome shotgun (WGS) entry which is preliminary data.</text>
</comment>
<proteinExistence type="predicted"/>
<dbReference type="PANTHER" id="PTHR24410">
    <property type="entry name" value="HL07962P-RELATED"/>
    <property type="match status" value="1"/>
</dbReference>
<feature type="non-terminal residue" evidence="3">
    <location>
        <position position="680"/>
    </location>
</feature>
<dbReference type="AlphaFoldDB" id="A0A8J4GJG0"/>
<dbReference type="InterPro" id="IPR051481">
    <property type="entry name" value="BTB-POZ/Galectin-3-binding"/>
</dbReference>
<dbReference type="EMBL" id="BNCQ01000027">
    <property type="protein sequence ID" value="GIM08508.1"/>
    <property type="molecule type" value="Genomic_DNA"/>
</dbReference>
<organism evidence="3 4">
    <name type="scientific">Volvox reticuliferus</name>
    <dbReference type="NCBI Taxonomy" id="1737510"/>
    <lineage>
        <taxon>Eukaryota</taxon>
        <taxon>Viridiplantae</taxon>
        <taxon>Chlorophyta</taxon>
        <taxon>core chlorophytes</taxon>
        <taxon>Chlorophyceae</taxon>
        <taxon>CS clade</taxon>
        <taxon>Chlamydomonadales</taxon>
        <taxon>Volvocaceae</taxon>
        <taxon>Volvox</taxon>
    </lineage>
</organism>
<evidence type="ECO:0000313" key="4">
    <source>
        <dbReference type="Proteomes" id="UP000722791"/>
    </source>
</evidence>
<reference evidence="3" key="1">
    <citation type="journal article" date="2021" name="Proc. Natl. Acad. Sci. U.S.A.">
        <title>Three genomes in the algal genus Volvox reveal the fate of a haploid sex-determining region after a transition to homothallism.</title>
        <authorList>
            <person name="Yamamoto K."/>
            <person name="Hamaji T."/>
            <person name="Kawai-Toyooka H."/>
            <person name="Matsuzaki R."/>
            <person name="Takahashi F."/>
            <person name="Nishimura Y."/>
            <person name="Kawachi M."/>
            <person name="Noguchi H."/>
            <person name="Minakuchi Y."/>
            <person name="Umen J.G."/>
            <person name="Toyoda A."/>
            <person name="Nozaki H."/>
        </authorList>
    </citation>
    <scope>NUCLEOTIDE SEQUENCE</scope>
    <source>
        <strain evidence="3">NIES-3785</strain>
    </source>
</reference>
<sequence length="680" mass="74093">DDMQQGCNWHVAQAISSLFDSARDADCEIVFYLEGNVWLGAESPTLLPRSGSDGLAAPTCTRVLLGEPLPAHQFVLRYASERFGAQLARWGRQEKFNDIEQHTSAITDGTAYHGQTSRTEMLQELQSNIVFPMMLDQQSVASAEEDAAPFPPPTPPEQQQRPSLIAKQEIALLTEEALVGSPKESHSRPADRQFPLSPESTPALARASPIHRLRNCGEPSRQRLVSSGGLPKLFIPLGSADEVPSARAAIRFAYTGEVVGSSIRDVLELRRQGAYLQINGCTAACDDVIQRKLITDAMGKLAELSACEAQSCRSSTPSGAQGSAVLELFVCEALWPDLEAEPGFAAMAEMAKRLLVAHFRTSLLVLNTPSLLDQLLGMRAVGLEALLESNDFSTDSESSVLLLLATWMEANYEQTDTETRQRLCRTIRLAHLSRPYLSLVLPALAADHEKDPVSPSGWFPLDVMQAAFFIGFANVAVFERKKLLDANSSACVRSPDFLYHSLRAEPRRQCIPPSGLSFRWYVSQLELQAQLQQLPAGAQRRCYGNFENGAPGVIAWGLVWRVSLIITGGAPAAGLFIWCELPQALRVPGSRLSQKGGPTAVTQFVAQVAVHRRLGDTEVRFGPEDYLDVGLGLGWPQILYLLPQREAPDAGGGGGDLLAAWKDYLQDGKVSGTLTLLPPE</sequence>
<feature type="region of interest" description="Disordered" evidence="1">
    <location>
        <begin position="179"/>
        <end position="212"/>
    </location>
</feature>
<dbReference type="InterPro" id="IPR011705">
    <property type="entry name" value="BACK"/>
</dbReference>
<dbReference type="Proteomes" id="UP000722791">
    <property type="component" value="Unassembled WGS sequence"/>
</dbReference>